<feature type="transmembrane region" description="Helical" evidence="7">
    <location>
        <begin position="534"/>
        <end position="555"/>
    </location>
</feature>
<feature type="domain" description="NADH:quinone oxidoreductase/Mrp antiporter transmembrane" evidence="8">
    <location>
        <begin position="126"/>
        <end position="409"/>
    </location>
</feature>
<dbReference type="InterPro" id="IPR003918">
    <property type="entry name" value="NADH_UbQ_OxRdtase"/>
</dbReference>
<feature type="transmembrane region" description="Helical" evidence="7">
    <location>
        <begin position="241"/>
        <end position="264"/>
    </location>
</feature>
<accession>A0A8T8LJB2</accession>
<comment type="subcellular location">
    <subcellularLocation>
        <location evidence="1">Cell membrane</location>
        <topology evidence="1">Multi-pass membrane protein</topology>
    </subcellularLocation>
</comment>
<evidence type="ECO:0000256" key="5">
    <source>
        <dbReference type="ARBA" id="ARBA00023136"/>
    </source>
</evidence>
<dbReference type="GeneID" id="64828081"/>
<gene>
    <name evidence="9" type="ORF">J7656_11035</name>
</gene>
<evidence type="ECO:0000313" key="9">
    <source>
        <dbReference type="EMBL" id="QUO47117.1"/>
    </source>
</evidence>
<dbReference type="EMBL" id="CP073695">
    <property type="protein sequence ID" value="QUO47117.1"/>
    <property type="molecule type" value="Genomic_DNA"/>
</dbReference>
<feature type="transmembrane region" description="Helical" evidence="7">
    <location>
        <begin position="304"/>
        <end position="323"/>
    </location>
</feature>
<proteinExistence type="predicted"/>
<keyword evidence="10" id="KW-1185">Reference proteome</keyword>
<evidence type="ECO:0000313" key="10">
    <source>
        <dbReference type="Proteomes" id="UP000679341"/>
    </source>
</evidence>
<feature type="transmembrane region" description="Helical" evidence="7">
    <location>
        <begin position="210"/>
        <end position="229"/>
    </location>
</feature>
<reference evidence="9 10" key="1">
    <citation type="submission" date="2021-03" db="EMBL/GenBank/DDBJ databases">
        <title>Halorubrum sodomense MBLA0099, Whole genome shotgun sequencing.</title>
        <authorList>
            <person name="Seo M.-J."/>
            <person name="Cho E.-S."/>
            <person name="Hwang C.Y."/>
        </authorList>
    </citation>
    <scope>NUCLEOTIDE SEQUENCE [LARGE SCALE GENOMIC DNA]</scope>
    <source>
        <strain evidence="9 10">MBLA0099</strain>
    </source>
</reference>
<dbReference type="Proteomes" id="UP000679341">
    <property type="component" value="Chromosome"/>
</dbReference>
<feature type="transmembrane region" description="Helical" evidence="7">
    <location>
        <begin position="32"/>
        <end position="59"/>
    </location>
</feature>
<keyword evidence="5 7" id="KW-0472">Membrane</keyword>
<feature type="transmembrane region" description="Helical" evidence="7">
    <location>
        <begin position="6"/>
        <end position="25"/>
    </location>
</feature>
<dbReference type="PANTHER" id="PTHR42703:SF1">
    <property type="entry name" value="NA(+)_H(+) ANTIPORTER SUBUNIT D1"/>
    <property type="match status" value="1"/>
</dbReference>
<evidence type="ECO:0000256" key="4">
    <source>
        <dbReference type="ARBA" id="ARBA00022989"/>
    </source>
</evidence>
<evidence type="ECO:0000256" key="3">
    <source>
        <dbReference type="ARBA" id="ARBA00022692"/>
    </source>
</evidence>
<evidence type="ECO:0000256" key="6">
    <source>
        <dbReference type="SAM" id="MobiDB-lite"/>
    </source>
</evidence>
<dbReference type="GO" id="GO:0005886">
    <property type="term" value="C:plasma membrane"/>
    <property type="evidence" value="ECO:0007669"/>
    <property type="project" value="UniProtKB-SubCell"/>
</dbReference>
<evidence type="ECO:0000256" key="1">
    <source>
        <dbReference type="ARBA" id="ARBA00004651"/>
    </source>
</evidence>
<dbReference type="GO" id="GO:0008137">
    <property type="term" value="F:NADH dehydrogenase (ubiquinone) activity"/>
    <property type="evidence" value="ECO:0007669"/>
    <property type="project" value="InterPro"/>
</dbReference>
<evidence type="ECO:0000256" key="7">
    <source>
        <dbReference type="SAM" id="Phobius"/>
    </source>
</evidence>
<feature type="transmembrane region" description="Helical" evidence="7">
    <location>
        <begin position="335"/>
        <end position="356"/>
    </location>
</feature>
<feature type="region of interest" description="Disordered" evidence="6">
    <location>
        <begin position="454"/>
        <end position="525"/>
    </location>
</feature>
<name>A0A8T8LJB2_9EURY</name>
<keyword evidence="2" id="KW-1003">Cell membrane</keyword>
<feature type="compositionally biased region" description="Low complexity" evidence="6">
    <location>
        <begin position="485"/>
        <end position="499"/>
    </location>
</feature>
<organism evidence="9 10">
    <name type="scientific">Halorubrum ruber</name>
    <dbReference type="NCBI Taxonomy" id="2982524"/>
    <lineage>
        <taxon>Archaea</taxon>
        <taxon>Methanobacteriati</taxon>
        <taxon>Methanobacteriota</taxon>
        <taxon>Stenosarchaea group</taxon>
        <taxon>Halobacteria</taxon>
        <taxon>Halobacteriales</taxon>
        <taxon>Haloferacaceae</taxon>
        <taxon>Halorubrum</taxon>
    </lineage>
</organism>
<dbReference type="AlphaFoldDB" id="A0A8T8LJB2"/>
<feature type="transmembrane region" description="Helical" evidence="7">
    <location>
        <begin position="276"/>
        <end position="297"/>
    </location>
</feature>
<dbReference type="InterPro" id="IPR050586">
    <property type="entry name" value="CPA3_Na-H_Antiporter_D"/>
</dbReference>
<evidence type="ECO:0000256" key="2">
    <source>
        <dbReference type="ARBA" id="ARBA00022475"/>
    </source>
</evidence>
<feature type="transmembrane region" description="Helical" evidence="7">
    <location>
        <begin position="159"/>
        <end position="181"/>
    </location>
</feature>
<keyword evidence="3 7" id="KW-0812">Transmembrane</keyword>
<dbReference type="KEGG" id="hss:J7656_11035"/>
<dbReference type="InterPro" id="IPR001750">
    <property type="entry name" value="ND/Mrp_TM"/>
</dbReference>
<feature type="transmembrane region" description="Helical" evidence="7">
    <location>
        <begin position="131"/>
        <end position="147"/>
    </location>
</feature>
<keyword evidence="4 7" id="KW-1133">Transmembrane helix</keyword>
<dbReference type="Pfam" id="PF00361">
    <property type="entry name" value="Proton_antipo_M"/>
    <property type="match status" value="1"/>
</dbReference>
<dbReference type="RefSeq" id="WP_017342824.1">
    <property type="nucleotide sequence ID" value="NZ_CP073695.1"/>
</dbReference>
<dbReference type="PANTHER" id="PTHR42703">
    <property type="entry name" value="NADH DEHYDROGENASE"/>
    <property type="match status" value="1"/>
</dbReference>
<sequence length="567" mass="56943">MTDVLLPLAVVVPIVAATLPLALGLRYDRIGWPIAAVGTTAVAGIAAAIAAEVVVNGPFDHALGGFLPPVGIELVADRLSVAVLLLVAAVSVATLAFARVAGPRGNPFYSAYLLLVGGLVGMVLTGDLFNLFVFLEITGLTTYALIASDRSGASAYASLKYLVVGTVGASLYLLGVGYVFLATGTLNMLDVQAQIVAQAGYGDPLVRASYAFIVTGLALKIAIFPVHSWQPDAYQRAPDSVTTIVAALVSTTSAYALIRVTYTVFTVDFLAANESIATALLVVSTVSIVAGSALAAMQSNLKRMFAYSSVAQFGMIGAAVALANETALLGGIVHLIGHGIMKFGLFLGIGLLALGYGTREFADLASAARAAPYTSGAIAVLGLALVGIPPSIGFLGKWYIGVGAVDAGLAGGGAVGIAVAAAIFVSTLFTLSYVARLLERFYFAGAGLPGDHGEVPGDGGDGAGDAAATDGGRGDNHAATDGGSANDHAATDGDAAAADGGDKSPAKTADGLPAPVEGAPRSSLVPDRVPTAPLLALGLAVLATVALGFGGFALAEWFGPFLTEAFA</sequence>
<feature type="transmembrane region" description="Helical" evidence="7">
    <location>
        <begin position="108"/>
        <end position="125"/>
    </location>
</feature>
<feature type="transmembrane region" description="Helical" evidence="7">
    <location>
        <begin position="79"/>
        <end position="101"/>
    </location>
</feature>
<dbReference type="GO" id="GO:0042773">
    <property type="term" value="P:ATP synthesis coupled electron transport"/>
    <property type="evidence" value="ECO:0007669"/>
    <property type="project" value="InterPro"/>
</dbReference>
<dbReference type="OrthoDB" id="101192at2157"/>
<feature type="transmembrane region" description="Helical" evidence="7">
    <location>
        <begin position="412"/>
        <end position="434"/>
    </location>
</feature>
<feature type="transmembrane region" description="Helical" evidence="7">
    <location>
        <begin position="377"/>
        <end position="400"/>
    </location>
</feature>
<protein>
    <submittedName>
        <fullName evidence="9">Monovalent cation/H+ antiporter subunit D family protein</fullName>
    </submittedName>
</protein>
<dbReference type="PRINTS" id="PR01437">
    <property type="entry name" value="NUOXDRDTASE4"/>
</dbReference>
<evidence type="ECO:0000259" key="8">
    <source>
        <dbReference type="Pfam" id="PF00361"/>
    </source>
</evidence>